<gene>
    <name evidence="2" type="ORF">GOODEAATRI_012901</name>
</gene>
<dbReference type="Proteomes" id="UP001476798">
    <property type="component" value="Unassembled WGS sequence"/>
</dbReference>
<evidence type="ECO:0000313" key="2">
    <source>
        <dbReference type="EMBL" id="MEQ2181568.1"/>
    </source>
</evidence>
<feature type="region of interest" description="Disordered" evidence="1">
    <location>
        <begin position="55"/>
        <end position="75"/>
    </location>
</feature>
<accession>A0ABV0PDM4</accession>
<reference evidence="2 3" key="1">
    <citation type="submission" date="2021-06" db="EMBL/GenBank/DDBJ databases">
        <authorList>
            <person name="Palmer J.M."/>
        </authorList>
    </citation>
    <scope>NUCLEOTIDE SEQUENCE [LARGE SCALE GENOMIC DNA]</scope>
    <source>
        <strain evidence="2 3">GA_2019</strain>
        <tissue evidence="2">Muscle</tissue>
    </source>
</reference>
<keyword evidence="3" id="KW-1185">Reference proteome</keyword>
<comment type="caution">
    <text evidence="2">The sequence shown here is derived from an EMBL/GenBank/DDBJ whole genome shotgun (WGS) entry which is preliminary data.</text>
</comment>
<name>A0ABV0PDM4_9TELE</name>
<dbReference type="EMBL" id="JAHRIO010070810">
    <property type="protein sequence ID" value="MEQ2181568.1"/>
    <property type="molecule type" value="Genomic_DNA"/>
</dbReference>
<organism evidence="2 3">
    <name type="scientific">Goodea atripinnis</name>
    <dbReference type="NCBI Taxonomy" id="208336"/>
    <lineage>
        <taxon>Eukaryota</taxon>
        <taxon>Metazoa</taxon>
        <taxon>Chordata</taxon>
        <taxon>Craniata</taxon>
        <taxon>Vertebrata</taxon>
        <taxon>Euteleostomi</taxon>
        <taxon>Actinopterygii</taxon>
        <taxon>Neopterygii</taxon>
        <taxon>Teleostei</taxon>
        <taxon>Neoteleostei</taxon>
        <taxon>Acanthomorphata</taxon>
        <taxon>Ovalentaria</taxon>
        <taxon>Atherinomorphae</taxon>
        <taxon>Cyprinodontiformes</taxon>
        <taxon>Goodeidae</taxon>
        <taxon>Goodea</taxon>
    </lineage>
</organism>
<protein>
    <submittedName>
        <fullName evidence="2">Uncharacterized protein</fullName>
    </submittedName>
</protein>
<proteinExistence type="predicted"/>
<evidence type="ECO:0000256" key="1">
    <source>
        <dbReference type="SAM" id="MobiDB-lite"/>
    </source>
</evidence>
<evidence type="ECO:0000313" key="3">
    <source>
        <dbReference type="Proteomes" id="UP001476798"/>
    </source>
</evidence>
<sequence>MATTSSQSPPNNGSRLREQLVFQRKVPKSNAKEAAIDSKSQCPRIGIQDQLDTFRNKERPPSYLPHMKPTLHPHLGPDSVTAELGSSVSLLYKDLLSSILRVLSPTGKVPPPSDLVFGVDLRDGNSTVHHLGLTPFNSRRDKDDRSVTC</sequence>